<dbReference type="GO" id="GO:0000226">
    <property type="term" value="P:microtubule cytoskeleton organization"/>
    <property type="evidence" value="ECO:0007669"/>
    <property type="project" value="TreeGrafter"/>
</dbReference>
<keyword evidence="2" id="KW-0963">Cytoplasm</keyword>
<dbReference type="AlphaFoldDB" id="A0A1I8A7Z8"/>
<evidence type="ECO:0000256" key="3">
    <source>
        <dbReference type="ARBA" id="ARBA00022837"/>
    </source>
</evidence>
<dbReference type="GO" id="GO:0030865">
    <property type="term" value="P:cortical cytoskeleton organization"/>
    <property type="evidence" value="ECO:0007669"/>
    <property type="project" value="TreeGrafter"/>
</dbReference>
<reference evidence="5" key="1">
    <citation type="submission" date="2016-11" db="UniProtKB">
        <authorList>
            <consortium name="WormBaseParasite"/>
        </authorList>
    </citation>
    <scope>IDENTIFICATION</scope>
</reference>
<dbReference type="InterPro" id="IPR018247">
    <property type="entry name" value="EF_Hand_1_Ca_BS"/>
</dbReference>
<keyword evidence="4" id="KW-1185">Reference proteome</keyword>
<dbReference type="GO" id="GO:0035303">
    <property type="term" value="P:regulation of dephosphorylation"/>
    <property type="evidence" value="ECO:0007669"/>
    <property type="project" value="InterPro"/>
</dbReference>
<dbReference type="InterPro" id="IPR039865">
    <property type="entry name" value="PPP2R3C"/>
</dbReference>
<evidence type="ECO:0000256" key="2">
    <source>
        <dbReference type="ARBA" id="ARBA00022490"/>
    </source>
</evidence>
<evidence type="ECO:0000313" key="5">
    <source>
        <dbReference type="WBParaSite" id="L893_g335.t1"/>
    </source>
</evidence>
<evidence type="ECO:0000256" key="1">
    <source>
        <dbReference type="ARBA" id="ARBA00004496"/>
    </source>
</evidence>
<dbReference type="Proteomes" id="UP000095287">
    <property type="component" value="Unplaced"/>
</dbReference>
<comment type="subcellular location">
    <subcellularLocation>
        <location evidence="1">Cytoplasm</location>
    </subcellularLocation>
</comment>
<dbReference type="PANTHER" id="PTHR12085:SF3">
    <property type="entry name" value="SERINE_THREONINE-PROTEIN PHOSPHATASE 2A REGULATORY SUBUNIT B'' SUBUNIT GAMMA"/>
    <property type="match status" value="1"/>
</dbReference>
<organism evidence="4 5">
    <name type="scientific">Steinernema glaseri</name>
    <dbReference type="NCBI Taxonomy" id="37863"/>
    <lineage>
        <taxon>Eukaryota</taxon>
        <taxon>Metazoa</taxon>
        <taxon>Ecdysozoa</taxon>
        <taxon>Nematoda</taxon>
        <taxon>Chromadorea</taxon>
        <taxon>Rhabditida</taxon>
        <taxon>Tylenchina</taxon>
        <taxon>Panagrolaimomorpha</taxon>
        <taxon>Strongyloidoidea</taxon>
        <taxon>Steinernematidae</taxon>
        <taxon>Steinernema</taxon>
    </lineage>
</organism>
<proteinExistence type="predicted"/>
<name>A0A1I8A7Z8_9BILA</name>
<protein>
    <submittedName>
        <fullName evidence="5">Serine/threonine-protein phosphatase 2A regulatory subunit B'' subunit gamma</fullName>
    </submittedName>
</protein>
<dbReference type="InterPro" id="IPR011992">
    <property type="entry name" value="EF-hand-dom_pair"/>
</dbReference>
<sequence>MSLDEISVTDIKDREEKRQDVRKQFLKRKLDELPKNHQMRDFASIIYNHAQPFGAELELVIIYSNYKKVREMTAEPLKSWLTAELFACANNVKDGVALCDVGSLLNVIETRLTMVRYFLLLSIYDNNGEGYLSASEFYKFYDENVAKHFPELESVKEQYTEELVEAVVTSKVRFFLDRAKCDKVPIKDILASGIITEINALCDGSSRYDFNNWFCPQNIIYVVEEYVQYMSEDGVIRRDNFIAYQDGIKNRLFLGKMFDFLTCEMGGEMDVLVFSKFQLILRYKKNPVSLKYIFEGLDIHSDGRLNRDVLYEHFSELLYLANARNDSGEYIIFDHWVSEVFDMLGISTDTVEVSLQDWLRGPCVHYVVLKLIDSVAMVALEREEDRQQFLKFDTDINILKVTTSECLDGTESAVDEFIPESASDEAVPVRKDA</sequence>
<dbReference type="WBParaSite" id="L893_g335.t1">
    <property type="protein sequence ID" value="L893_g335.t1"/>
    <property type="gene ID" value="L893_g335"/>
</dbReference>
<dbReference type="Gene3D" id="1.10.238.10">
    <property type="entry name" value="EF-hand"/>
    <property type="match status" value="1"/>
</dbReference>
<dbReference type="SUPFAM" id="SSF47473">
    <property type="entry name" value="EF-hand"/>
    <property type="match status" value="1"/>
</dbReference>
<dbReference type="GO" id="GO:0005737">
    <property type="term" value="C:cytoplasm"/>
    <property type="evidence" value="ECO:0007669"/>
    <property type="project" value="UniProtKB-SubCell"/>
</dbReference>
<accession>A0A1I8A7Z8</accession>
<dbReference type="GO" id="GO:0005819">
    <property type="term" value="C:spindle"/>
    <property type="evidence" value="ECO:0007669"/>
    <property type="project" value="TreeGrafter"/>
</dbReference>
<evidence type="ECO:0000313" key="4">
    <source>
        <dbReference type="Proteomes" id="UP000095287"/>
    </source>
</evidence>
<keyword evidence="3" id="KW-0106">Calcium</keyword>
<dbReference type="PANTHER" id="PTHR12085">
    <property type="entry name" value="SERINE/THREONINE-PROTEIN PHOSPHATASE 2A REGULATORY SUBUNIT B'' SUBUNIT GAMMA"/>
    <property type="match status" value="1"/>
</dbReference>
<dbReference type="PROSITE" id="PS00018">
    <property type="entry name" value="EF_HAND_1"/>
    <property type="match status" value="1"/>
</dbReference>